<dbReference type="Pfam" id="PF02775">
    <property type="entry name" value="TPP_enzyme_C"/>
    <property type="match status" value="1"/>
</dbReference>
<evidence type="ECO:0000259" key="4">
    <source>
        <dbReference type="Pfam" id="PF00205"/>
    </source>
</evidence>
<accession>A0A381TLL2</accession>
<dbReference type="InterPro" id="IPR012000">
    <property type="entry name" value="Thiamin_PyroP_enz_cen_dom"/>
</dbReference>
<dbReference type="GO" id="GO:0000287">
    <property type="term" value="F:magnesium ion binding"/>
    <property type="evidence" value="ECO:0007669"/>
    <property type="project" value="InterPro"/>
</dbReference>
<evidence type="ECO:0008006" key="8">
    <source>
        <dbReference type="Google" id="ProtNLM"/>
    </source>
</evidence>
<evidence type="ECO:0000259" key="6">
    <source>
        <dbReference type="Pfam" id="PF02776"/>
    </source>
</evidence>
<dbReference type="AlphaFoldDB" id="A0A381TLL2"/>
<dbReference type="GO" id="GO:0009097">
    <property type="term" value="P:isoleucine biosynthetic process"/>
    <property type="evidence" value="ECO:0007669"/>
    <property type="project" value="TreeGrafter"/>
</dbReference>
<reference evidence="7" key="1">
    <citation type="submission" date="2018-05" db="EMBL/GenBank/DDBJ databases">
        <authorList>
            <person name="Lanie J.A."/>
            <person name="Ng W.-L."/>
            <person name="Kazmierczak K.M."/>
            <person name="Andrzejewski T.M."/>
            <person name="Davidsen T.M."/>
            <person name="Wayne K.J."/>
            <person name="Tettelin H."/>
            <person name="Glass J.I."/>
            <person name="Rusch D."/>
            <person name="Podicherti R."/>
            <person name="Tsui H.-C.T."/>
            <person name="Winkler M.E."/>
        </authorList>
    </citation>
    <scope>NUCLEOTIDE SEQUENCE</scope>
</reference>
<dbReference type="EMBL" id="UINC01004618">
    <property type="protein sequence ID" value="SVA15667.1"/>
    <property type="molecule type" value="Genomic_DNA"/>
</dbReference>
<comment type="similarity">
    <text evidence="1 3">Belongs to the TPP enzyme family.</text>
</comment>
<feature type="domain" description="Thiamine pyrophosphate enzyme central" evidence="4">
    <location>
        <begin position="185"/>
        <end position="318"/>
    </location>
</feature>
<dbReference type="InterPro" id="IPR012001">
    <property type="entry name" value="Thiamin_PyroP_enz_TPP-bd_dom"/>
</dbReference>
<dbReference type="GO" id="GO:0003984">
    <property type="term" value="F:acetolactate synthase activity"/>
    <property type="evidence" value="ECO:0007669"/>
    <property type="project" value="TreeGrafter"/>
</dbReference>
<dbReference type="Gene3D" id="3.40.50.970">
    <property type="match status" value="2"/>
</dbReference>
<dbReference type="PANTHER" id="PTHR18968:SF13">
    <property type="entry name" value="ACETOLACTATE SYNTHASE CATALYTIC SUBUNIT, MITOCHONDRIAL"/>
    <property type="match status" value="1"/>
</dbReference>
<dbReference type="NCBIfam" id="NF004807">
    <property type="entry name" value="PRK06154.1"/>
    <property type="match status" value="1"/>
</dbReference>
<dbReference type="GO" id="GO:0050660">
    <property type="term" value="F:flavin adenine dinucleotide binding"/>
    <property type="evidence" value="ECO:0007669"/>
    <property type="project" value="TreeGrafter"/>
</dbReference>
<organism evidence="7">
    <name type="scientific">marine metagenome</name>
    <dbReference type="NCBI Taxonomy" id="408172"/>
    <lineage>
        <taxon>unclassified sequences</taxon>
        <taxon>metagenomes</taxon>
        <taxon>ecological metagenomes</taxon>
    </lineage>
</organism>
<dbReference type="GO" id="GO:0009099">
    <property type="term" value="P:L-valine biosynthetic process"/>
    <property type="evidence" value="ECO:0007669"/>
    <property type="project" value="TreeGrafter"/>
</dbReference>
<dbReference type="Gene3D" id="3.40.50.1220">
    <property type="entry name" value="TPP-binding domain"/>
    <property type="match status" value="1"/>
</dbReference>
<evidence type="ECO:0000256" key="2">
    <source>
        <dbReference type="ARBA" id="ARBA00023052"/>
    </source>
</evidence>
<dbReference type="PANTHER" id="PTHR18968">
    <property type="entry name" value="THIAMINE PYROPHOSPHATE ENZYMES"/>
    <property type="match status" value="1"/>
</dbReference>
<evidence type="ECO:0000256" key="1">
    <source>
        <dbReference type="ARBA" id="ARBA00007812"/>
    </source>
</evidence>
<proteinExistence type="inferred from homology"/>
<dbReference type="GO" id="GO:0030976">
    <property type="term" value="F:thiamine pyrophosphate binding"/>
    <property type="evidence" value="ECO:0007669"/>
    <property type="project" value="InterPro"/>
</dbReference>
<dbReference type="CDD" id="cd07035">
    <property type="entry name" value="TPP_PYR_POX_like"/>
    <property type="match status" value="1"/>
</dbReference>
<dbReference type="Pfam" id="PF00205">
    <property type="entry name" value="TPP_enzyme_M"/>
    <property type="match status" value="1"/>
</dbReference>
<dbReference type="InterPro" id="IPR045229">
    <property type="entry name" value="TPP_enz"/>
</dbReference>
<dbReference type="InterPro" id="IPR029061">
    <property type="entry name" value="THDP-binding"/>
</dbReference>
<dbReference type="SUPFAM" id="SSF52467">
    <property type="entry name" value="DHS-like NAD/FAD-binding domain"/>
    <property type="match status" value="1"/>
</dbReference>
<sequence length="546" mass="58746">MNSIEYVASILKQEGVEWMACYPSNPLIEAVAKEGIRPVAFRHERGAVMAADGFSRLSDRKRFGVVAMQSQAGAENSVGGLSQAYADNVPILVLPGGNPLDMLFIRPNFFAARTWESVVKKVEFISRPDQTGNVMRRAFHALRSGSTGPVVVEMPIDVCMADIPERARPYTSPMPALSRPSPHDLEDAAKALVAAKNPLIWAGAGVLSAGATEELRAVAELLDIPVYTSMPGKSAFDERHPLSLGAGGSTVTGPARQWLDDADVIFAIGASLTSSPYAQRFSPEKFLIHSVINIDEINKDTVADIGLAGDARLTLTAILDIVKGLIGESPRSTGVQDRIAKSRAEWMESWLPYLTNDDVPISPYRVIHEMGQNLDLENSVVTHDAGAPRDQIVPFYTATTPHSYVGWGKSTHLGFSIPLMIGAKMAMPERFCANLMGDGAFGMSGLDIETSSRAGIPITTVVLNNGMMATYPGGFPTAREQFGVSHMQGNYATIAQGMGAEGIVVEKTEEIAPALTQAQQFNADGKTVLIDVRTRAEDSRAPSRFV</sequence>
<feature type="domain" description="Thiamine pyrophosphate enzyme N-terminal TPP-binding" evidence="6">
    <location>
        <begin position="2"/>
        <end position="101"/>
    </location>
</feature>
<keyword evidence="2 3" id="KW-0786">Thiamine pyrophosphate</keyword>
<dbReference type="Pfam" id="PF02776">
    <property type="entry name" value="TPP_enzyme_N"/>
    <property type="match status" value="1"/>
</dbReference>
<protein>
    <recommendedName>
        <fullName evidence="8">Thiamine pyrophosphate-requiring protein</fullName>
    </recommendedName>
</protein>
<evidence type="ECO:0000313" key="7">
    <source>
        <dbReference type="EMBL" id="SVA15667.1"/>
    </source>
</evidence>
<dbReference type="GO" id="GO:0005948">
    <property type="term" value="C:acetolactate synthase complex"/>
    <property type="evidence" value="ECO:0007669"/>
    <property type="project" value="TreeGrafter"/>
</dbReference>
<feature type="domain" description="Thiamine pyrophosphate enzyme TPP-binding" evidence="5">
    <location>
        <begin position="386"/>
        <end position="532"/>
    </location>
</feature>
<dbReference type="InterPro" id="IPR029035">
    <property type="entry name" value="DHS-like_NAD/FAD-binding_dom"/>
</dbReference>
<name>A0A381TLL2_9ZZZZ</name>
<evidence type="ECO:0000259" key="5">
    <source>
        <dbReference type="Pfam" id="PF02775"/>
    </source>
</evidence>
<dbReference type="SUPFAM" id="SSF52518">
    <property type="entry name" value="Thiamin diphosphate-binding fold (THDP-binding)"/>
    <property type="match status" value="2"/>
</dbReference>
<dbReference type="InterPro" id="IPR011766">
    <property type="entry name" value="TPP_enzyme_TPP-bd"/>
</dbReference>
<gene>
    <name evidence="7" type="ORF">METZ01_LOCUS68521</name>
</gene>
<evidence type="ECO:0000256" key="3">
    <source>
        <dbReference type="RuleBase" id="RU362132"/>
    </source>
</evidence>